<keyword evidence="4 7" id="KW-0863">Zinc-finger</keyword>
<accession>A0A1G4K213</accession>
<dbReference type="InterPro" id="IPR036236">
    <property type="entry name" value="Znf_C2H2_sf"/>
</dbReference>
<keyword evidence="6" id="KW-0539">Nucleus</keyword>
<evidence type="ECO:0000256" key="1">
    <source>
        <dbReference type="ARBA" id="ARBA00004123"/>
    </source>
</evidence>
<protein>
    <submittedName>
        <fullName evidence="10">LAMI_0F10748g1_1</fullName>
    </submittedName>
</protein>
<dbReference type="SMART" id="SM00355">
    <property type="entry name" value="ZnF_C2H2"/>
    <property type="match status" value="2"/>
</dbReference>
<evidence type="ECO:0000259" key="9">
    <source>
        <dbReference type="PROSITE" id="PS50157"/>
    </source>
</evidence>
<proteinExistence type="predicted"/>
<evidence type="ECO:0000313" key="10">
    <source>
        <dbReference type="EMBL" id="SCU97629.1"/>
    </source>
</evidence>
<evidence type="ECO:0000256" key="5">
    <source>
        <dbReference type="ARBA" id="ARBA00022833"/>
    </source>
</evidence>
<reference evidence="11" key="1">
    <citation type="submission" date="2016-03" db="EMBL/GenBank/DDBJ databases">
        <authorList>
            <person name="Devillers H."/>
        </authorList>
    </citation>
    <scope>NUCLEOTIDE SEQUENCE [LARGE SCALE GENOMIC DNA]</scope>
</reference>
<dbReference type="FunFam" id="3.30.160.60:FF:001102">
    <property type="entry name" value="Transcription factor IIIA"/>
    <property type="match status" value="1"/>
</dbReference>
<organism evidence="10 11">
    <name type="scientific">Lachancea mirantina</name>
    <dbReference type="NCBI Taxonomy" id="1230905"/>
    <lineage>
        <taxon>Eukaryota</taxon>
        <taxon>Fungi</taxon>
        <taxon>Dikarya</taxon>
        <taxon>Ascomycota</taxon>
        <taxon>Saccharomycotina</taxon>
        <taxon>Saccharomycetes</taxon>
        <taxon>Saccharomycetales</taxon>
        <taxon>Saccharomycetaceae</taxon>
        <taxon>Lachancea</taxon>
    </lineage>
</organism>
<evidence type="ECO:0000256" key="8">
    <source>
        <dbReference type="SAM" id="MobiDB-lite"/>
    </source>
</evidence>
<evidence type="ECO:0000256" key="7">
    <source>
        <dbReference type="PROSITE-ProRule" id="PRU00042"/>
    </source>
</evidence>
<dbReference type="GO" id="GO:0005634">
    <property type="term" value="C:nucleus"/>
    <property type="evidence" value="ECO:0007669"/>
    <property type="project" value="UniProtKB-SubCell"/>
</dbReference>
<evidence type="ECO:0000256" key="3">
    <source>
        <dbReference type="ARBA" id="ARBA00022737"/>
    </source>
</evidence>
<keyword evidence="5" id="KW-0862">Zinc</keyword>
<dbReference type="PROSITE" id="PS50157">
    <property type="entry name" value="ZINC_FINGER_C2H2_2"/>
    <property type="match status" value="2"/>
</dbReference>
<evidence type="ECO:0000256" key="2">
    <source>
        <dbReference type="ARBA" id="ARBA00022723"/>
    </source>
</evidence>
<keyword evidence="3" id="KW-0677">Repeat</keyword>
<comment type="subcellular location">
    <subcellularLocation>
        <location evidence="1">Nucleus</location>
    </subcellularLocation>
</comment>
<feature type="region of interest" description="Disordered" evidence="8">
    <location>
        <begin position="1"/>
        <end position="29"/>
    </location>
</feature>
<dbReference type="PROSITE" id="PS00028">
    <property type="entry name" value="ZINC_FINGER_C2H2_1"/>
    <property type="match status" value="2"/>
</dbReference>
<keyword evidence="11" id="KW-1185">Reference proteome</keyword>
<dbReference type="SUPFAM" id="SSF57667">
    <property type="entry name" value="beta-beta-alpha zinc fingers"/>
    <property type="match status" value="1"/>
</dbReference>
<dbReference type="InterPro" id="IPR013087">
    <property type="entry name" value="Znf_C2H2_type"/>
</dbReference>
<dbReference type="GO" id="GO:0005667">
    <property type="term" value="C:transcription regulator complex"/>
    <property type="evidence" value="ECO:0007669"/>
    <property type="project" value="TreeGrafter"/>
</dbReference>
<dbReference type="GO" id="GO:0000981">
    <property type="term" value="F:DNA-binding transcription factor activity, RNA polymerase II-specific"/>
    <property type="evidence" value="ECO:0007669"/>
    <property type="project" value="TreeGrafter"/>
</dbReference>
<dbReference type="PANTHER" id="PTHR14003">
    <property type="entry name" value="TRANSCRIPTIONAL REPRESSOR PROTEIN YY"/>
    <property type="match status" value="1"/>
</dbReference>
<feature type="domain" description="C2H2-type" evidence="9">
    <location>
        <begin position="59"/>
        <end position="88"/>
    </location>
</feature>
<evidence type="ECO:0000313" key="11">
    <source>
        <dbReference type="Proteomes" id="UP000191024"/>
    </source>
</evidence>
<dbReference type="EMBL" id="LT598467">
    <property type="protein sequence ID" value="SCU97629.1"/>
    <property type="molecule type" value="Genomic_DNA"/>
</dbReference>
<dbReference type="OrthoDB" id="6077919at2759"/>
<sequence>MPPGQCRSRRHYSAPEPPTAMYADSADPHRNQCHTCLKTFSRISSLRAHLLVHSGDRPFVCPWPDCDKSFNVKSNMIRHYKIHTRATAAAASSSTAPHQSRGD</sequence>
<dbReference type="Proteomes" id="UP000191024">
    <property type="component" value="Chromosome F"/>
</dbReference>
<keyword evidence="2" id="KW-0479">Metal-binding</keyword>
<gene>
    <name evidence="10" type="ORF">LAMI_0F10748G</name>
</gene>
<dbReference type="PANTHER" id="PTHR14003:SF20">
    <property type="entry name" value="FINGER DOMAIN PROTEIN, PUTATIVE (AFU_ORTHOLOGUE AFUA_4G10380)-RELATED"/>
    <property type="match status" value="1"/>
</dbReference>
<feature type="domain" description="C2H2-type" evidence="9">
    <location>
        <begin position="31"/>
        <end position="58"/>
    </location>
</feature>
<dbReference type="AlphaFoldDB" id="A0A1G4K213"/>
<dbReference type="Pfam" id="PF00096">
    <property type="entry name" value="zf-C2H2"/>
    <property type="match status" value="2"/>
</dbReference>
<evidence type="ECO:0000256" key="4">
    <source>
        <dbReference type="ARBA" id="ARBA00022771"/>
    </source>
</evidence>
<dbReference type="STRING" id="1230905.A0A1G4K213"/>
<dbReference type="Gene3D" id="3.30.160.60">
    <property type="entry name" value="Classic Zinc Finger"/>
    <property type="match status" value="2"/>
</dbReference>
<dbReference type="GO" id="GO:0000785">
    <property type="term" value="C:chromatin"/>
    <property type="evidence" value="ECO:0007669"/>
    <property type="project" value="TreeGrafter"/>
</dbReference>
<dbReference type="GO" id="GO:0000978">
    <property type="term" value="F:RNA polymerase II cis-regulatory region sequence-specific DNA binding"/>
    <property type="evidence" value="ECO:0007669"/>
    <property type="project" value="TreeGrafter"/>
</dbReference>
<name>A0A1G4K213_9SACH</name>
<dbReference type="GO" id="GO:0008270">
    <property type="term" value="F:zinc ion binding"/>
    <property type="evidence" value="ECO:0007669"/>
    <property type="project" value="UniProtKB-KW"/>
</dbReference>
<evidence type="ECO:0000256" key="6">
    <source>
        <dbReference type="ARBA" id="ARBA00023242"/>
    </source>
</evidence>